<keyword evidence="1" id="KW-0472">Membrane</keyword>
<evidence type="ECO:0000313" key="3">
    <source>
        <dbReference type="EMBL" id="MEU9578317.1"/>
    </source>
</evidence>
<reference evidence="3 4" key="1">
    <citation type="submission" date="2024-06" db="EMBL/GenBank/DDBJ databases">
        <title>The Natural Products Discovery Center: Release of the First 8490 Sequenced Strains for Exploring Actinobacteria Biosynthetic Diversity.</title>
        <authorList>
            <person name="Kalkreuter E."/>
            <person name="Kautsar S.A."/>
            <person name="Yang D."/>
            <person name="Bader C.D."/>
            <person name="Teijaro C.N."/>
            <person name="Fluegel L."/>
            <person name="Davis C.M."/>
            <person name="Simpson J.R."/>
            <person name="Lauterbach L."/>
            <person name="Steele A.D."/>
            <person name="Gui C."/>
            <person name="Meng S."/>
            <person name="Li G."/>
            <person name="Viehrig K."/>
            <person name="Ye F."/>
            <person name="Su P."/>
            <person name="Kiefer A.F."/>
            <person name="Nichols A."/>
            <person name="Cepeda A.J."/>
            <person name="Yan W."/>
            <person name="Fan B."/>
            <person name="Jiang Y."/>
            <person name="Adhikari A."/>
            <person name="Zheng C.-J."/>
            <person name="Schuster L."/>
            <person name="Cowan T.M."/>
            <person name="Smanski M.J."/>
            <person name="Chevrette M.G."/>
            <person name="De Carvalho L.P.S."/>
            <person name="Shen B."/>
        </authorList>
    </citation>
    <scope>NUCLEOTIDE SEQUENCE [LARGE SCALE GENOMIC DNA]</scope>
    <source>
        <strain evidence="3 4">NPDC048117</strain>
    </source>
</reference>
<keyword evidence="4" id="KW-1185">Reference proteome</keyword>
<protein>
    <submittedName>
        <fullName evidence="3">Uncharacterized protein</fullName>
    </submittedName>
</protein>
<sequence>MRAITVFALLGALLAGPPVILHVVSAVDPQAAKPVQATENSRIAEARVVALPARVSGGSSTSGGPGSMSSAGGMGVMGMTSGMSSAGSTGVMGMTSGMSSAGSTGMTSGMSGGMSSVGGTVSTGGTDGTQVSLKAARWVVPALLGGVLALLVVFFVKEIHGLRRRRRGNQ</sequence>
<proteinExistence type="predicted"/>
<keyword evidence="2" id="KW-0732">Signal</keyword>
<dbReference type="EMBL" id="JBEZNA010000026">
    <property type="protein sequence ID" value="MEU9578317.1"/>
    <property type="molecule type" value="Genomic_DNA"/>
</dbReference>
<evidence type="ECO:0000313" key="4">
    <source>
        <dbReference type="Proteomes" id="UP001551584"/>
    </source>
</evidence>
<comment type="caution">
    <text evidence="3">The sequence shown here is derived from an EMBL/GenBank/DDBJ whole genome shotgun (WGS) entry which is preliminary data.</text>
</comment>
<feature type="signal peptide" evidence="2">
    <location>
        <begin position="1"/>
        <end position="21"/>
    </location>
</feature>
<gene>
    <name evidence="3" type="ORF">AB0D95_13795</name>
</gene>
<keyword evidence="1" id="KW-0812">Transmembrane</keyword>
<dbReference type="RefSeq" id="WP_359272252.1">
    <property type="nucleotide sequence ID" value="NZ_JBEZNA010000026.1"/>
</dbReference>
<accession>A0ABV3EQ27</accession>
<keyword evidence="1" id="KW-1133">Transmembrane helix</keyword>
<evidence type="ECO:0000256" key="2">
    <source>
        <dbReference type="SAM" id="SignalP"/>
    </source>
</evidence>
<evidence type="ECO:0000256" key="1">
    <source>
        <dbReference type="SAM" id="Phobius"/>
    </source>
</evidence>
<dbReference type="Proteomes" id="UP001551584">
    <property type="component" value="Unassembled WGS sequence"/>
</dbReference>
<feature type="transmembrane region" description="Helical" evidence="1">
    <location>
        <begin position="138"/>
        <end position="156"/>
    </location>
</feature>
<feature type="chain" id="PRO_5045847171" evidence="2">
    <location>
        <begin position="22"/>
        <end position="170"/>
    </location>
</feature>
<name>A0ABV3EQ27_9ACTN</name>
<organism evidence="3 4">
    <name type="scientific">Streptomyces chilikensis</name>
    <dbReference type="NCBI Taxonomy" id="1194079"/>
    <lineage>
        <taxon>Bacteria</taxon>
        <taxon>Bacillati</taxon>
        <taxon>Actinomycetota</taxon>
        <taxon>Actinomycetes</taxon>
        <taxon>Kitasatosporales</taxon>
        <taxon>Streptomycetaceae</taxon>
        <taxon>Streptomyces</taxon>
    </lineage>
</organism>